<comment type="caution">
    <text evidence="3">The sequence shown here is derived from an EMBL/GenBank/DDBJ whole genome shotgun (WGS) entry which is preliminary data.</text>
</comment>
<dbReference type="RefSeq" id="WP_075103972.1">
    <property type="nucleotide sequence ID" value="NZ_MSJM01000001.1"/>
</dbReference>
<dbReference type="InterPro" id="IPR048083">
    <property type="entry name" value="GrdB-like"/>
</dbReference>
<proteinExistence type="predicted"/>
<evidence type="ECO:0000256" key="2">
    <source>
        <dbReference type="ARBA" id="ARBA00023002"/>
    </source>
</evidence>
<protein>
    <submittedName>
        <fullName evidence="3">Glycine reductase</fullName>
    </submittedName>
</protein>
<dbReference type="InterPro" id="IPR010187">
    <property type="entry name" value="Various_sel_PB"/>
</dbReference>
<dbReference type="NCBIfam" id="NF041545">
    <property type="entry name" value="GrdB_like_no_Se"/>
    <property type="match status" value="1"/>
</dbReference>
<reference evidence="4" key="1">
    <citation type="submission" date="2016-12" db="EMBL/GenBank/DDBJ databases">
        <authorList>
            <person name="Gulvik C.A."/>
        </authorList>
    </citation>
    <scope>NUCLEOTIDE SEQUENCE [LARGE SCALE GENOMIC DNA]</scope>
    <source>
        <strain evidence="4">NED12-00049-6B</strain>
    </source>
</reference>
<keyword evidence="4" id="KW-1185">Reference proteome</keyword>
<dbReference type="OrthoDB" id="9764267at2"/>
<dbReference type="AlphaFoldDB" id="A0A1Q8EAU5"/>
<evidence type="ECO:0000313" key="3">
    <source>
        <dbReference type="EMBL" id="OLF48929.1"/>
    </source>
</evidence>
<name>A0A1Q8EAU5_9STRE</name>
<dbReference type="GO" id="GO:0050485">
    <property type="term" value="F:oxidoreductase activity, acting on X-H and Y-H to form an X-Y bond, with a disulfide as acceptor"/>
    <property type="evidence" value="ECO:0007669"/>
    <property type="project" value="InterPro"/>
</dbReference>
<dbReference type="EMBL" id="MSJM01000001">
    <property type="protein sequence ID" value="OLF48929.1"/>
    <property type="molecule type" value="Genomic_DNA"/>
</dbReference>
<evidence type="ECO:0000313" key="4">
    <source>
        <dbReference type="Proteomes" id="UP000186890"/>
    </source>
</evidence>
<accession>A0A1Q8EAU5</accession>
<organism evidence="3 4">
    <name type="scientific">Streptococcus cuniculi</name>
    <dbReference type="NCBI Taxonomy" id="1432788"/>
    <lineage>
        <taxon>Bacteria</taxon>
        <taxon>Bacillati</taxon>
        <taxon>Bacillota</taxon>
        <taxon>Bacilli</taxon>
        <taxon>Lactobacillales</taxon>
        <taxon>Streptococcaceae</taxon>
        <taxon>Streptococcus</taxon>
    </lineage>
</organism>
<gene>
    <name evidence="3" type="ORF">BU202_01200</name>
</gene>
<sequence>MRVVLFFDQIQAGAGGKEQTAVPLAVEKGGIGAYLTFQQYLDPSLTVIATTYSGIGYFQDNKAEVMKKMLGLLKKVRADLLLCGPCYNYEPYAEMAAQLAATVNEQLPECRAIVMCSQENEEIIEAFKQQVVMVKMPKKGGVGLSESFRHLSEVMVKVGHHQSLDDVASYVYE</sequence>
<keyword evidence="2" id="KW-0560">Oxidoreductase</keyword>
<dbReference type="Pfam" id="PF07355">
    <property type="entry name" value="GRDB"/>
    <property type="match status" value="1"/>
</dbReference>
<evidence type="ECO:0000256" key="1">
    <source>
        <dbReference type="ARBA" id="ARBA00022933"/>
    </source>
</evidence>
<dbReference type="Proteomes" id="UP000186890">
    <property type="component" value="Unassembled WGS sequence"/>
</dbReference>
<keyword evidence="1" id="KW-0712">Selenocysteine</keyword>